<keyword evidence="1" id="KW-0808">Transferase</keyword>
<name>A0A9D1DPL6_9FIRM</name>
<evidence type="ECO:0000256" key="1">
    <source>
        <dbReference type="ARBA" id="ARBA00022679"/>
    </source>
</evidence>
<evidence type="ECO:0000313" key="3">
    <source>
        <dbReference type="Proteomes" id="UP000886785"/>
    </source>
</evidence>
<reference evidence="2" key="1">
    <citation type="submission" date="2020-10" db="EMBL/GenBank/DDBJ databases">
        <authorList>
            <person name="Gilroy R."/>
        </authorList>
    </citation>
    <scope>NUCLEOTIDE SEQUENCE</scope>
    <source>
        <strain evidence="2">ChiSjej1B19-7085</strain>
    </source>
</reference>
<dbReference type="Gene3D" id="3.40.50.2000">
    <property type="entry name" value="Glycogen Phosphorylase B"/>
    <property type="match status" value="1"/>
</dbReference>
<dbReference type="Proteomes" id="UP000886785">
    <property type="component" value="Unassembled WGS sequence"/>
</dbReference>
<dbReference type="GO" id="GO:0016757">
    <property type="term" value="F:glycosyltransferase activity"/>
    <property type="evidence" value="ECO:0007669"/>
    <property type="project" value="TreeGrafter"/>
</dbReference>
<dbReference type="SUPFAM" id="SSF53756">
    <property type="entry name" value="UDP-Glycosyltransferase/glycogen phosphorylase"/>
    <property type="match status" value="1"/>
</dbReference>
<comment type="caution">
    <text evidence="2">The sequence shown here is derived from an EMBL/GenBank/DDBJ whole genome shotgun (WGS) entry which is preliminary data.</text>
</comment>
<dbReference type="PANTHER" id="PTHR46401:SF2">
    <property type="entry name" value="GLYCOSYLTRANSFERASE WBBK-RELATED"/>
    <property type="match status" value="1"/>
</dbReference>
<gene>
    <name evidence="2" type="ORF">IAA54_03590</name>
</gene>
<accession>A0A9D1DPL6</accession>
<sequence>MQLLYITYIDFGNFQSGSSVRPQMMYEAFRELGWEVKLLQTQQNKRAQRRAAVEEISRWLDEGNRPDFCYVESPSGPIFNLCDKILLRKIRRLGIKIGYFYRDAAFRFDNIFIKGQKTPKQHAIAAMSELDVKFLERTADIVYLPTKSMAKYFSFPCMMTLPPACSGSIQSKVGHTPGRSCIYVGGVSKRYGTDILLGAFDLLNADGEEYPLTLVCRESETGYIPQEYCEKPWLHIVHASGKESLKPFYQAADLALYPIEKNDYNDFALSVKLLEYLEFGLPVVAVDCTETKRFVEGLGSGLVCRSDPADFADKVREILTDTSLYALCALNVQKAAQSGNLWTDRAKQIARDLSQKS</sequence>
<dbReference type="AlphaFoldDB" id="A0A9D1DPL6"/>
<dbReference type="PANTHER" id="PTHR46401">
    <property type="entry name" value="GLYCOSYLTRANSFERASE WBBK-RELATED"/>
    <property type="match status" value="1"/>
</dbReference>
<dbReference type="EMBL" id="DVHF01000040">
    <property type="protein sequence ID" value="HIR56729.1"/>
    <property type="molecule type" value="Genomic_DNA"/>
</dbReference>
<dbReference type="GO" id="GO:0009103">
    <property type="term" value="P:lipopolysaccharide biosynthetic process"/>
    <property type="evidence" value="ECO:0007669"/>
    <property type="project" value="TreeGrafter"/>
</dbReference>
<evidence type="ECO:0000313" key="2">
    <source>
        <dbReference type="EMBL" id="HIR56729.1"/>
    </source>
</evidence>
<protein>
    <submittedName>
        <fullName evidence="2">Glycosyltransferase</fullName>
    </submittedName>
</protein>
<dbReference type="Pfam" id="PF13692">
    <property type="entry name" value="Glyco_trans_1_4"/>
    <property type="match status" value="1"/>
</dbReference>
<organism evidence="2 3">
    <name type="scientific">Candidatus Gallacutalibacter pullicola</name>
    <dbReference type="NCBI Taxonomy" id="2840830"/>
    <lineage>
        <taxon>Bacteria</taxon>
        <taxon>Bacillati</taxon>
        <taxon>Bacillota</taxon>
        <taxon>Clostridia</taxon>
        <taxon>Eubacteriales</taxon>
        <taxon>Candidatus Gallacutalibacter</taxon>
    </lineage>
</organism>
<proteinExistence type="predicted"/>
<reference evidence="2" key="2">
    <citation type="journal article" date="2021" name="PeerJ">
        <title>Extensive microbial diversity within the chicken gut microbiome revealed by metagenomics and culture.</title>
        <authorList>
            <person name="Gilroy R."/>
            <person name="Ravi A."/>
            <person name="Getino M."/>
            <person name="Pursley I."/>
            <person name="Horton D.L."/>
            <person name="Alikhan N.F."/>
            <person name="Baker D."/>
            <person name="Gharbi K."/>
            <person name="Hall N."/>
            <person name="Watson M."/>
            <person name="Adriaenssens E.M."/>
            <person name="Foster-Nyarko E."/>
            <person name="Jarju S."/>
            <person name="Secka A."/>
            <person name="Antonio M."/>
            <person name="Oren A."/>
            <person name="Chaudhuri R.R."/>
            <person name="La Ragione R."/>
            <person name="Hildebrand F."/>
            <person name="Pallen M.J."/>
        </authorList>
    </citation>
    <scope>NUCLEOTIDE SEQUENCE</scope>
    <source>
        <strain evidence="2">ChiSjej1B19-7085</strain>
    </source>
</reference>